<dbReference type="AlphaFoldDB" id="A0A1B6J7R6"/>
<name>A0A1B6J7R6_9HEMI</name>
<reference evidence="2" key="1">
    <citation type="submission" date="2015-11" db="EMBL/GenBank/DDBJ databases">
        <title>De novo transcriptome assembly of four potential Pierce s Disease insect vectors from Arizona vineyards.</title>
        <authorList>
            <person name="Tassone E.E."/>
        </authorList>
    </citation>
    <scope>NUCLEOTIDE SEQUENCE</scope>
</reference>
<feature type="non-terminal residue" evidence="2">
    <location>
        <position position="183"/>
    </location>
</feature>
<gene>
    <name evidence="2" type="ORF">g.43511</name>
</gene>
<sequence>HVHPEEVPGVMKETAKKPAHTPTAKLQETPLKMVLISTPDITTEIHKPEKVFTTDTFNTTTQDIPTLHLIKKSESDHYEKTTKFIRKFKDVKEKVPDYSQATSLLEEGIEPLPELENVLPEKIEDMPEDVTVTDTVVITPEKKDRVKKAQKRVIKKKKDGKQEVSTEEEETILDRESLSSVKP</sequence>
<dbReference type="EMBL" id="GECU01012485">
    <property type="protein sequence ID" value="JAS95221.1"/>
    <property type="molecule type" value="Transcribed_RNA"/>
</dbReference>
<evidence type="ECO:0000313" key="2">
    <source>
        <dbReference type="EMBL" id="JAS95221.1"/>
    </source>
</evidence>
<organism evidence="2">
    <name type="scientific">Homalodisca liturata</name>
    <dbReference type="NCBI Taxonomy" id="320908"/>
    <lineage>
        <taxon>Eukaryota</taxon>
        <taxon>Metazoa</taxon>
        <taxon>Ecdysozoa</taxon>
        <taxon>Arthropoda</taxon>
        <taxon>Hexapoda</taxon>
        <taxon>Insecta</taxon>
        <taxon>Pterygota</taxon>
        <taxon>Neoptera</taxon>
        <taxon>Paraneoptera</taxon>
        <taxon>Hemiptera</taxon>
        <taxon>Auchenorrhyncha</taxon>
        <taxon>Membracoidea</taxon>
        <taxon>Cicadellidae</taxon>
        <taxon>Cicadellinae</taxon>
        <taxon>Proconiini</taxon>
        <taxon>Homalodisca</taxon>
    </lineage>
</organism>
<feature type="compositionally biased region" description="Basic residues" evidence="1">
    <location>
        <begin position="145"/>
        <end position="159"/>
    </location>
</feature>
<accession>A0A1B6J7R6</accession>
<proteinExistence type="predicted"/>
<evidence type="ECO:0000256" key="1">
    <source>
        <dbReference type="SAM" id="MobiDB-lite"/>
    </source>
</evidence>
<feature type="region of interest" description="Disordered" evidence="1">
    <location>
        <begin position="1"/>
        <end position="25"/>
    </location>
</feature>
<protein>
    <submittedName>
        <fullName evidence="2">Uncharacterized protein</fullName>
    </submittedName>
</protein>
<feature type="region of interest" description="Disordered" evidence="1">
    <location>
        <begin position="142"/>
        <end position="183"/>
    </location>
</feature>
<feature type="non-terminal residue" evidence="2">
    <location>
        <position position="1"/>
    </location>
</feature>